<keyword evidence="2" id="KW-0732">Signal</keyword>
<feature type="region of interest" description="Disordered" evidence="1">
    <location>
        <begin position="275"/>
        <end position="302"/>
    </location>
</feature>
<name>A0AAN6UW53_9PEZI</name>
<proteinExistence type="predicted"/>
<feature type="chain" id="PRO_5042975805" evidence="2">
    <location>
        <begin position="19"/>
        <end position="302"/>
    </location>
</feature>
<organism evidence="3 4">
    <name type="scientific">Dichotomopilus funicola</name>
    <dbReference type="NCBI Taxonomy" id="1934379"/>
    <lineage>
        <taxon>Eukaryota</taxon>
        <taxon>Fungi</taxon>
        <taxon>Dikarya</taxon>
        <taxon>Ascomycota</taxon>
        <taxon>Pezizomycotina</taxon>
        <taxon>Sordariomycetes</taxon>
        <taxon>Sordariomycetidae</taxon>
        <taxon>Sordariales</taxon>
        <taxon>Chaetomiaceae</taxon>
        <taxon>Dichotomopilus</taxon>
    </lineage>
</organism>
<sequence length="302" mass="34737">MLLPLILPLTLQALPVLAGFNWDIIHHGVVPSFQWTRPFPSDGTDPGGLTVNCRHSATFNAKMYKLKDLSALPPTGLAPWKRGIEAFLRERDYVGSWDGVDHKGQDREIVVMEWADVPLGVRMWIEEQQRDQSEANDNKWLFRVFEKPKEESEIISKTVKPNEPGAPQQSGRGEKEVEVADDDKIVVFPAGAIYENLPLWVAKGSKCEGDFNNLAKYKSRAIEHSVLAWPVDHTKPQRDIGQRDITFTIEAMSVTETEAGRYSRLMWEKMHRTIRRHERKQTREERQRARKEISEGWVKDEL</sequence>
<gene>
    <name evidence="3" type="ORF">C8A04DRAFT_32596</name>
</gene>
<protein>
    <submittedName>
        <fullName evidence="3">Uncharacterized protein</fullName>
    </submittedName>
</protein>
<evidence type="ECO:0000313" key="4">
    <source>
        <dbReference type="Proteomes" id="UP001302676"/>
    </source>
</evidence>
<feature type="compositionally biased region" description="Basic and acidic residues" evidence="1">
    <location>
        <begin position="281"/>
        <end position="302"/>
    </location>
</feature>
<dbReference type="AlphaFoldDB" id="A0AAN6UW53"/>
<evidence type="ECO:0000313" key="3">
    <source>
        <dbReference type="EMBL" id="KAK4139886.1"/>
    </source>
</evidence>
<comment type="caution">
    <text evidence="3">The sequence shown here is derived from an EMBL/GenBank/DDBJ whole genome shotgun (WGS) entry which is preliminary data.</text>
</comment>
<feature type="region of interest" description="Disordered" evidence="1">
    <location>
        <begin position="153"/>
        <end position="178"/>
    </location>
</feature>
<dbReference type="GeneID" id="87818760"/>
<dbReference type="Proteomes" id="UP001302676">
    <property type="component" value="Unassembled WGS sequence"/>
</dbReference>
<feature type="signal peptide" evidence="2">
    <location>
        <begin position="1"/>
        <end position="18"/>
    </location>
</feature>
<reference evidence="3" key="2">
    <citation type="submission" date="2023-05" db="EMBL/GenBank/DDBJ databases">
        <authorList>
            <consortium name="Lawrence Berkeley National Laboratory"/>
            <person name="Steindorff A."/>
            <person name="Hensen N."/>
            <person name="Bonometti L."/>
            <person name="Westerberg I."/>
            <person name="Brannstrom I.O."/>
            <person name="Guillou S."/>
            <person name="Cros-Aarteil S."/>
            <person name="Calhoun S."/>
            <person name="Haridas S."/>
            <person name="Kuo A."/>
            <person name="Mondo S."/>
            <person name="Pangilinan J."/>
            <person name="Riley R."/>
            <person name="Labutti K."/>
            <person name="Andreopoulos B."/>
            <person name="Lipzen A."/>
            <person name="Chen C."/>
            <person name="Yanf M."/>
            <person name="Daum C."/>
            <person name="Ng V."/>
            <person name="Clum A."/>
            <person name="Ohm R."/>
            <person name="Martin F."/>
            <person name="Silar P."/>
            <person name="Natvig D."/>
            <person name="Lalanne C."/>
            <person name="Gautier V."/>
            <person name="Ament-Velasquez S.L."/>
            <person name="Kruys A."/>
            <person name="Hutchinson M.I."/>
            <person name="Powell A.J."/>
            <person name="Barry K."/>
            <person name="Miller A.N."/>
            <person name="Grigoriev I.V."/>
            <person name="Debuchy R."/>
            <person name="Gladieux P."/>
            <person name="Thoren M.H."/>
            <person name="Johannesson H."/>
        </authorList>
    </citation>
    <scope>NUCLEOTIDE SEQUENCE</scope>
    <source>
        <strain evidence="3">CBS 141.50</strain>
    </source>
</reference>
<evidence type="ECO:0000256" key="1">
    <source>
        <dbReference type="SAM" id="MobiDB-lite"/>
    </source>
</evidence>
<keyword evidence="4" id="KW-1185">Reference proteome</keyword>
<dbReference type="EMBL" id="MU853646">
    <property type="protein sequence ID" value="KAK4139886.1"/>
    <property type="molecule type" value="Genomic_DNA"/>
</dbReference>
<reference evidence="3" key="1">
    <citation type="journal article" date="2023" name="Mol. Phylogenet. Evol.">
        <title>Genome-scale phylogeny and comparative genomics of the fungal order Sordariales.</title>
        <authorList>
            <person name="Hensen N."/>
            <person name="Bonometti L."/>
            <person name="Westerberg I."/>
            <person name="Brannstrom I.O."/>
            <person name="Guillou S."/>
            <person name="Cros-Aarteil S."/>
            <person name="Calhoun S."/>
            <person name="Haridas S."/>
            <person name="Kuo A."/>
            <person name="Mondo S."/>
            <person name="Pangilinan J."/>
            <person name="Riley R."/>
            <person name="LaButti K."/>
            <person name="Andreopoulos B."/>
            <person name="Lipzen A."/>
            <person name="Chen C."/>
            <person name="Yan M."/>
            <person name="Daum C."/>
            <person name="Ng V."/>
            <person name="Clum A."/>
            <person name="Steindorff A."/>
            <person name="Ohm R.A."/>
            <person name="Martin F."/>
            <person name="Silar P."/>
            <person name="Natvig D.O."/>
            <person name="Lalanne C."/>
            <person name="Gautier V."/>
            <person name="Ament-Velasquez S.L."/>
            <person name="Kruys A."/>
            <person name="Hutchinson M.I."/>
            <person name="Powell A.J."/>
            <person name="Barry K."/>
            <person name="Miller A.N."/>
            <person name="Grigoriev I.V."/>
            <person name="Debuchy R."/>
            <person name="Gladieux P."/>
            <person name="Hiltunen Thoren M."/>
            <person name="Johannesson H."/>
        </authorList>
    </citation>
    <scope>NUCLEOTIDE SEQUENCE</scope>
    <source>
        <strain evidence="3">CBS 141.50</strain>
    </source>
</reference>
<accession>A0AAN6UW53</accession>
<evidence type="ECO:0000256" key="2">
    <source>
        <dbReference type="SAM" id="SignalP"/>
    </source>
</evidence>
<dbReference type="RefSeq" id="XP_062633257.1">
    <property type="nucleotide sequence ID" value="XM_062782147.1"/>
</dbReference>